<dbReference type="EMBL" id="JANBPT010000619">
    <property type="protein sequence ID" value="KAJ1915678.1"/>
    <property type="molecule type" value="Genomic_DNA"/>
</dbReference>
<keyword evidence="1" id="KW-0808">Transferase</keyword>
<accession>A0A9W7ZY95</accession>
<dbReference type="GO" id="GO:0043161">
    <property type="term" value="P:proteasome-mediated ubiquitin-dependent protein catabolic process"/>
    <property type="evidence" value="ECO:0007669"/>
    <property type="project" value="TreeGrafter"/>
</dbReference>
<organism evidence="1 2">
    <name type="scientific">Tieghemiomyces parasiticus</name>
    <dbReference type="NCBI Taxonomy" id="78921"/>
    <lineage>
        <taxon>Eukaryota</taxon>
        <taxon>Fungi</taxon>
        <taxon>Fungi incertae sedis</taxon>
        <taxon>Zoopagomycota</taxon>
        <taxon>Kickxellomycotina</taxon>
        <taxon>Dimargaritomycetes</taxon>
        <taxon>Dimargaritales</taxon>
        <taxon>Dimargaritaceae</taxon>
        <taxon>Tieghemiomyces</taxon>
    </lineage>
</organism>
<evidence type="ECO:0000313" key="2">
    <source>
        <dbReference type="Proteomes" id="UP001150569"/>
    </source>
</evidence>
<proteinExistence type="predicted"/>
<keyword evidence="1" id="KW-0012">Acyltransferase</keyword>
<dbReference type="GO" id="GO:0005829">
    <property type="term" value="C:cytosol"/>
    <property type="evidence" value="ECO:0007669"/>
    <property type="project" value="TreeGrafter"/>
</dbReference>
<dbReference type="GO" id="GO:0051865">
    <property type="term" value="P:protein autoubiquitination"/>
    <property type="evidence" value="ECO:0007669"/>
    <property type="project" value="TreeGrafter"/>
</dbReference>
<dbReference type="Proteomes" id="UP001150569">
    <property type="component" value="Unassembled WGS sequence"/>
</dbReference>
<dbReference type="Pfam" id="PF09814">
    <property type="entry name" value="HECT_2"/>
    <property type="match status" value="2"/>
</dbReference>
<dbReference type="PANTHER" id="PTHR31531:SF2">
    <property type="entry name" value="E3 UBIQUITIN-PROTEIN LIGASE E3D"/>
    <property type="match status" value="1"/>
</dbReference>
<evidence type="ECO:0000313" key="1">
    <source>
        <dbReference type="EMBL" id="KAJ1915678.1"/>
    </source>
</evidence>
<gene>
    <name evidence="1" type="primary">UBE3D</name>
    <name evidence="1" type="ORF">IWQ60_008368</name>
</gene>
<keyword evidence="2" id="KW-1185">Reference proteome</keyword>
<dbReference type="GO" id="GO:0000209">
    <property type="term" value="P:protein polyubiquitination"/>
    <property type="evidence" value="ECO:0007669"/>
    <property type="project" value="TreeGrafter"/>
</dbReference>
<protein>
    <submittedName>
        <fullName evidence="1">E3 ubiquitin-protein ligase E3D</fullName>
        <ecNumber evidence="1">2.3.2.26</ecNumber>
    </submittedName>
</protein>
<feature type="non-terminal residue" evidence="1">
    <location>
        <position position="390"/>
    </location>
</feature>
<sequence>MTASPVPNFYAEALPQLRKVALYVTYVAGTEPKPRSTTAGTTDVPQPTLLFGPDRVEWAPAPTDSATAPITLRLPLPVDPTPIRAERLAPATDGPSDRSSLVFHLRATGVGLTQTTPHRRTFLAEREPPLAAGRLVNAKAIRCRQCHTFVARTQPAVPDSANNTEPFRPLDLPSEHWSELLDCWMCHPDEETKYIMKLPSAAAPERPAAGDSENDTHLFFKYAIEFTNDPVSEPTILRAPSTAFAVADLVESGKAHANYRFCLYRDRQHKEPVALLWLLHWNVIVSTNALAIGRKINGTGALRLPDDIRSDLAKLAHTPSEALKVGYLDSTIDAVAFQKHANQWRARGDVESLYYPAHLCTEIMGALRASSYALPPNLCQFNGFQVGLLL</sequence>
<dbReference type="OrthoDB" id="66510at2759"/>
<dbReference type="InterPro" id="IPR019193">
    <property type="entry name" value="UBQ-conj_enz_E2-bd_prot"/>
</dbReference>
<name>A0A9W7ZY95_9FUNG</name>
<comment type="caution">
    <text evidence="1">The sequence shown here is derived from an EMBL/GenBank/DDBJ whole genome shotgun (WGS) entry which is preliminary data.</text>
</comment>
<dbReference type="GO" id="GO:0006513">
    <property type="term" value="P:protein monoubiquitination"/>
    <property type="evidence" value="ECO:0007669"/>
    <property type="project" value="TreeGrafter"/>
</dbReference>
<dbReference type="EC" id="2.3.2.26" evidence="1"/>
<dbReference type="PANTHER" id="PTHR31531">
    <property type="entry name" value="E3 UBIQUITIN-PROTEIN LIGASE E3D FAMILY MEMBER"/>
    <property type="match status" value="1"/>
</dbReference>
<reference evidence="1" key="1">
    <citation type="submission" date="2022-07" db="EMBL/GenBank/DDBJ databases">
        <title>Phylogenomic reconstructions and comparative analyses of Kickxellomycotina fungi.</title>
        <authorList>
            <person name="Reynolds N.K."/>
            <person name="Stajich J.E."/>
            <person name="Barry K."/>
            <person name="Grigoriev I.V."/>
            <person name="Crous P."/>
            <person name="Smith M.E."/>
        </authorList>
    </citation>
    <scope>NUCLEOTIDE SEQUENCE</scope>
    <source>
        <strain evidence="1">RSA 861</strain>
    </source>
</reference>
<dbReference type="GO" id="GO:0061630">
    <property type="term" value="F:ubiquitin protein ligase activity"/>
    <property type="evidence" value="ECO:0007669"/>
    <property type="project" value="UniProtKB-EC"/>
</dbReference>
<dbReference type="GO" id="GO:0000151">
    <property type="term" value="C:ubiquitin ligase complex"/>
    <property type="evidence" value="ECO:0007669"/>
    <property type="project" value="TreeGrafter"/>
</dbReference>
<dbReference type="GO" id="GO:0031624">
    <property type="term" value="F:ubiquitin conjugating enzyme binding"/>
    <property type="evidence" value="ECO:0007669"/>
    <property type="project" value="TreeGrafter"/>
</dbReference>
<dbReference type="GO" id="GO:0030332">
    <property type="term" value="F:cyclin binding"/>
    <property type="evidence" value="ECO:0007669"/>
    <property type="project" value="TreeGrafter"/>
</dbReference>
<dbReference type="AlphaFoldDB" id="A0A9W7ZY95"/>
<dbReference type="GO" id="GO:0005634">
    <property type="term" value="C:nucleus"/>
    <property type="evidence" value="ECO:0007669"/>
    <property type="project" value="TreeGrafter"/>
</dbReference>